<keyword evidence="4" id="KW-1185">Reference proteome</keyword>
<feature type="signal peptide" evidence="1">
    <location>
        <begin position="1"/>
        <end position="17"/>
    </location>
</feature>
<sequence length="342" mass="37972">MKPRALAFLALALRCVAQTPPPPQCTDCATSPMLRFSCSQLVIERLDPLVTPGLNPSPHLHQASNSLTTFNTTMDPSIDIPAESTCTSCTFTQVFYSKFVYFRARNGTFKRVPQKANLFLEGATGGQTVYYIPPYDGVTNVTAFKKGFRMTVGDPTARSDRKNAESRQTSYRCFGKDWEGGEGPPGGGNDTRHFPKQPCLGGIRSNIFFPTCWDGVNLDSPDHKSHVSFPVNGSFERNSPCPVSHPVKLPQLFYEIMWDTEQFNDLSLWPEDGSQPFDYVFGWKGDSLQHAMDTRCSVNCPSLTTQTNIVANECMQKVKVDEVVDGWLTELPGGHAVTYVEE</sequence>
<dbReference type="EMBL" id="MU001954">
    <property type="protein sequence ID" value="KAF2792811.1"/>
    <property type="molecule type" value="Genomic_DNA"/>
</dbReference>
<feature type="domain" description="DUF1996" evidence="2">
    <location>
        <begin position="47"/>
        <end position="283"/>
    </location>
</feature>
<dbReference type="PANTHER" id="PTHR43662">
    <property type="match status" value="1"/>
</dbReference>
<evidence type="ECO:0000313" key="3">
    <source>
        <dbReference type="EMBL" id="KAF2792811.1"/>
    </source>
</evidence>
<protein>
    <recommendedName>
        <fullName evidence="2">DUF1996 domain-containing protein</fullName>
    </recommendedName>
</protein>
<name>A0A6A6X981_9PLEO</name>
<dbReference type="Pfam" id="PF09362">
    <property type="entry name" value="DUF1996"/>
    <property type="match status" value="1"/>
</dbReference>
<evidence type="ECO:0000256" key="1">
    <source>
        <dbReference type="SAM" id="SignalP"/>
    </source>
</evidence>
<gene>
    <name evidence="3" type="ORF">K505DRAFT_350384</name>
</gene>
<accession>A0A6A6X981</accession>
<reference evidence="3" key="1">
    <citation type="journal article" date="2020" name="Stud. Mycol.">
        <title>101 Dothideomycetes genomes: a test case for predicting lifestyles and emergence of pathogens.</title>
        <authorList>
            <person name="Haridas S."/>
            <person name="Albert R."/>
            <person name="Binder M."/>
            <person name="Bloem J."/>
            <person name="Labutti K."/>
            <person name="Salamov A."/>
            <person name="Andreopoulos B."/>
            <person name="Baker S."/>
            <person name="Barry K."/>
            <person name="Bills G."/>
            <person name="Bluhm B."/>
            <person name="Cannon C."/>
            <person name="Castanera R."/>
            <person name="Culley D."/>
            <person name="Daum C."/>
            <person name="Ezra D."/>
            <person name="Gonzalez J."/>
            <person name="Henrissat B."/>
            <person name="Kuo A."/>
            <person name="Liang C."/>
            <person name="Lipzen A."/>
            <person name="Lutzoni F."/>
            <person name="Magnuson J."/>
            <person name="Mondo S."/>
            <person name="Nolan M."/>
            <person name="Ohm R."/>
            <person name="Pangilinan J."/>
            <person name="Park H.-J."/>
            <person name="Ramirez L."/>
            <person name="Alfaro M."/>
            <person name="Sun H."/>
            <person name="Tritt A."/>
            <person name="Yoshinaga Y."/>
            <person name="Zwiers L.-H."/>
            <person name="Turgeon B."/>
            <person name="Goodwin S."/>
            <person name="Spatafora J."/>
            <person name="Crous P."/>
            <person name="Grigoriev I."/>
        </authorList>
    </citation>
    <scope>NUCLEOTIDE SEQUENCE</scope>
    <source>
        <strain evidence="3">CBS 109.77</strain>
    </source>
</reference>
<feature type="chain" id="PRO_5025454159" description="DUF1996 domain-containing protein" evidence="1">
    <location>
        <begin position="18"/>
        <end position="342"/>
    </location>
</feature>
<evidence type="ECO:0000259" key="2">
    <source>
        <dbReference type="Pfam" id="PF09362"/>
    </source>
</evidence>
<dbReference type="AlphaFoldDB" id="A0A6A6X981"/>
<organism evidence="3 4">
    <name type="scientific">Melanomma pulvis-pyrius CBS 109.77</name>
    <dbReference type="NCBI Taxonomy" id="1314802"/>
    <lineage>
        <taxon>Eukaryota</taxon>
        <taxon>Fungi</taxon>
        <taxon>Dikarya</taxon>
        <taxon>Ascomycota</taxon>
        <taxon>Pezizomycotina</taxon>
        <taxon>Dothideomycetes</taxon>
        <taxon>Pleosporomycetidae</taxon>
        <taxon>Pleosporales</taxon>
        <taxon>Melanommataceae</taxon>
        <taxon>Melanomma</taxon>
    </lineage>
</organism>
<dbReference type="InterPro" id="IPR018535">
    <property type="entry name" value="DUF1996"/>
</dbReference>
<dbReference type="OrthoDB" id="74764at2759"/>
<proteinExistence type="predicted"/>
<keyword evidence="1" id="KW-0732">Signal</keyword>
<dbReference type="Proteomes" id="UP000799757">
    <property type="component" value="Unassembled WGS sequence"/>
</dbReference>
<evidence type="ECO:0000313" key="4">
    <source>
        <dbReference type="Proteomes" id="UP000799757"/>
    </source>
</evidence>
<dbReference type="PANTHER" id="PTHR43662:SF3">
    <property type="entry name" value="DOMAIN PROTEIN, PUTATIVE (AFU_ORTHOLOGUE AFUA_6G11970)-RELATED"/>
    <property type="match status" value="1"/>
</dbReference>